<dbReference type="EC" id="2.7.1.50" evidence="11"/>
<dbReference type="GO" id="GO:0004417">
    <property type="term" value="F:hydroxyethylthiazole kinase activity"/>
    <property type="evidence" value="ECO:0007669"/>
    <property type="project" value="UniProtKB-UniRule"/>
</dbReference>
<feature type="binding site" evidence="11">
    <location>
        <position position="166"/>
    </location>
    <ligand>
        <name>ATP</name>
        <dbReference type="ChEBI" id="CHEBI:30616"/>
    </ligand>
</feature>
<dbReference type="Pfam" id="PF02110">
    <property type="entry name" value="HK"/>
    <property type="match status" value="1"/>
</dbReference>
<feature type="binding site" evidence="11">
    <location>
        <position position="119"/>
    </location>
    <ligand>
        <name>ATP</name>
        <dbReference type="ChEBI" id="CHEBI:30616"/>
    </ligand>
</feature>
<dbReference type="GO" id="GO:0000287">
    <property type="term" value="F:magnesium ion binding"/>
    <property type="evidence" value="ECO:0007669"/>
    <property type="project" value="UniProtKB-UniRule"/>
</dbReference>
<dbReference type="EMBL" id="QCXX01000001">
    <property type="protein sequence ID" value="PUV26079.1"/>
    <property type="molecule type" value="Genomic_DNA"/>
</dbReference>
<dbReference type="GO" id="GO:0005524">
    <property type="term" value="F:ATP binding"/>
    <property type="evidence" value="ECO:0007669"/>
    <property type="project" value="UniProtKB-UniRule"/>
</dbReference>
<dbReference type="Proteomes" id="UP000250831">
    <property type="component" value="Unassembled WGS sequence"/>
</dbReference>
<dbReference type="NCBIfam" id="TIGR00694">
    <property type="entry name" value="thiM"/>
    <property type="match status" value="1"/>
</dbReference>
<keyword evidence="7 11" id="KW-0418">Kinase</keyword>
<keyword evidence="9 11" id="KW-0460">Magnesium</keyword>
<accession>A0A363NZ54</accession>
<protein>
    <recommendedName>
        <fullName evidence="11">Hydroxyethylthiazole kinase</fullName>
        <ecNumber evidence="11">2.7.1.50</ecNumber>
    </recommendedName>
    <alternativeName>
        <fullName evidence="11">4-methyl-5-beta-hydroxyethylthiazole kinase</fullName>
        <shortName evidence="11">TH kinase</shortName>
        <shortName evidence="11">Thz kinase</shortName>
    </alternativeName>
</protein>
<keyword evidence="6 11" id="KW-0547">Nucleotide-binding</keyword>
<comment type="function">
    <text evidence="11">Catalyzes the phosphorylation of the hydroxyl group of 4-methyl-5-beta-hydroxyethylthiazole (THZ).</text>
</comment>
<dbReference type="GO" id="GO:0009229">
    <property type="term" value="P:thiamine diphosphate biosynthetic process"/>
    <property type="evidence" value="ECO:0007669"/>
    <property type="project" value="UniProtKB-UniRule"/>
</dbReference>
<dbReference type="AlphaFoldDB" id="A0A363NZ54"/>
<dbReference type="HAMAP" id="MF_00228">
    <property type="entry name" value="Thz_kinase"/>
    <property type="match status" value="1"/>
</dbReference>
<proteinExistence type="inferred from homology"/>
<keyword evidence="5 11" id="KW-0479">Metal-binding</keyword>
<dbReference type="SUPFAM" id="SSF53613">
    <property type="entry name" value="Ribokinase-like"/>
    <property type="match status" value="1"/>
</dbReference>
<comment type="pathway">
    <text evidence="3 11">Cofactor biosynthesis; thiamine diphosphate biosynthesis; 4-methyl-5-(2-phosphoethyl)-thiazole from 5-(2-hydroxyethyl)-4-methylthiazole: step 1/1.</text>
</comment>
<keyword evidence="8 11" id="KW-0067">ATP-binding</keyword>
<dbReference type="Gene3D" id="3.40.1190.20">
    <property type="match status" value="1"/>
</dbReference>
<evidence type="ECO:0000256" key="7">
    <source>
        <dbReference type="ARBA" id="ARBA00022777"/>
    </source>
</evidence>
<evidence type="ECO:0000256" key="8">
    <source>
        <dbReference type="ARBA" id="ARBA00022840"/>
    </source>
</evidence>
<evidence type="ECO:0000256" key="3">
    <source>
        <dbReference type="ARBA" id="ARBA00004868"/>
    </source>
</evidence>
<evidence type="ECO:0000313" key="12">
    <source>
        <dbReference type="EMBL" id="PUV26079.1"/>
    </source>
</evidence>
<comment type="catalytic activity">
    <reaction evidence="1 11">
        <text>5-(2-hydroxyethyl)-4-methylthiazole + ATP = 4-methyl-5-(2-phosphooxyethyl)-thiazole + ADP + H(+)</text>
        <dbReference type="Rhea" id="RHEA:24212"/>
        <dbReference type="ChEBI" id="CHEBI:15378"/>
        <dbReference type="ChEBI" id="CHEBI:17957"/>
        <dbReference type="ChEBI" id="CHEBI:30616"/>
        <dbReference type="ChEBI" id="CHEBI:58296"/>
        <dbReference type="ChEBI" id="CHEBI:456216"/>
        <dbReference type="EC" id="2.7.1.50"/>
    </reaction>
</comment>
<keyword evidence="13" id="KW-1185">Reference proteome</keyword>
<dbReference type="CDD" id="cd01170">
    <property type="entry name" value="THZ_kinase"/>
    <property type="match status" value="1"/>
</dbReference>
<evidence type="ECO:0000256" key="2">
    <source>
        <dbReference type="ARBA" id="ARBA00001946"/>
    </source>
</evidence>
<evidence type="ECO:0000256" key="1">
    <source>
        <dbReference type="ARBA" id="ARBA00001771"/>
    </source>
</evidence>
<dbReference type="InterPro" id="IPR000417">
    <property type="entry name" value="Hyethyz_kinase"/>
</dbReference>
<evidence type="ECO:0000256" key="10">
    <source>
        <dbReference type="ARBA" id="ARBA00022977"/>
    </source>
</evidence>
<dbReference type="GO" id="GO:0009228">
    <property type="term" value="P:thiamine biosynthetic process"/>
    <property type="evidence" value="ECO:0007669"/>
    <property type="project" value="UniProtKB-KW"/>
</dbReference>
<dbReference type="RefSeq" id="WP_108632371.1">
    <property type="nucleotide sequence ID" value="NZ_QCXX01000001.1"/>
</dbReference>
<dbReference type="UniPathway" id="UPA00060">
    <property type="reaction ID" value="UER00139"/>
</dbReference>
<dbReference type="PIRSF" id="PIRSF000513">
    <property type="entry name" value="Thz_kinase"/>
    <property type="match status" value="1"/>
</dbReference>
<dbReference type="OrthoDB" id="9778146at2"/>
<evidence type="ECO:0000256" key="11">
    <source>
        <dbReference type="HAMAP-Rule" id="MF_00228"/>
    </source>
</evidence>
<dbReference type="NCBIfam" id="NF006830">
    <property type="entry name" value="PRK09355.1"/>
    <property type="match status" value="1"/>
</dbReference>
<keyword evidence="10 11" id="KW-0784">Thiamine biosynthesis</keyword>
<evidence type="ECO:0000256" key="4">
    <source>
        <dbReference type="ARBA" id="ARBA00022679"/>
    </source>
</evidence>
<comment type="cofactor">
    <cofactor evidence="2 11">
        <name>Mg(2+)</name>
        <dbReference type="ChEBI" id="CHEBI:18420"/>
    </cofactor>
</comment>
<comment type="caution">
    <text evidence="12">The sequence shown here is derived from an EMBL/GenBank/DDBJ whole genome shotgun (WGS) entry which is preliminary data.</text>
</comment>
<evidence type="ECO:0000256" key="6">
    <source>
        <dbReference type="ARBA" id="ARBA00022741"/>
    </source>
</evidence>
<keyword evidence="4 11" id="KW-0808">Transferase</keyword>
<sequence length="267" mass="28476">MEDLIIDLLAQVRRQKPLVHNITNLVVMNSTANALLALGASPVMVHSPSEVREVVDLAQSLVLNIGTLSELTAESMLVAAEHANNIGRPWVLDPVGAGISAFRNDLLANLLELKPTVIRGNASEIMSLYNFNQVNTKGVDSTADSKDAIGFGKALQEQLGSTICISGKVDYILSEQHTAEVHNGHPLMTQVTGLGCSATALIGAFLAITDHPFEAATAGVSLLSLAGELATARSSGPGSLQVNLYDELYLLNEERIRMHLNLKLYGN</sequence>
<evidence type="ECO:0000256" key="9">
    <source>
        <dbReference type="ARBA" id="ARBA00022842"/>
    </source>
</evidence>
<dbReference type="PRINTS" id="PR01099">
    <property type="entry name" value="HYETHTZKNASE"/>
</dbReference>
<comment type="similarity">
    <text evidence="11">Belongs to the Thz kinase family.</text>
</comment>
<gene>
    <name evidence="11" type="primary">thiM</name>
    <name evidence="12" type="ORF">DCO56_03680</name>
</gene>
<reference evidence="12 13" key="1">
    <citation type="submission" date="2018-04" db="EMBL/GenBank/DDBJ databases">
        <title>Sphingobacterium sp. M46 Genome.</title>
        <authorList>
            <person name="Cheng J."/>
            <person name="Li Y."/>
        </authorList>
    </citation>
    <scope>NUCLEOTIDE SEQUENCE [LARGE SCALE GENOMIC DNA]</scope>
    <source>
        <strain evidence="12 13">M46</strain>
    </source>
</reference>
<dbReference type="InterPro" id="IPR029056">
    <property type="entry name" value="Ribokinase-like"/>
</dbReference>
<evidence type="ECO:0000313" key="13">
    <source>
        <dbReference type="Proteomes" id="UP000250831"/>
    </source>
</evidence>
<name>A0A363NZ54_9SPHI</name>
<feature type="binding site" evidence="11">
    <location>
        <position position="193"/>
    </location>
    <ligand>
        <name>substrate</name>
    </ligand>
</feature>
<evidence type="ECO:0000256" key="5">
    <source>
        <dbReference type="ARBA" id="ARBA00022723"/>
    </source>
</evidence>
<feature type="binding site" evidence="11">
    <location>
        <position position="44"/>
    </location>
    <ligand>
        <name>substrate</name>
    </ligand>
</feature>
<organism evidence="12 13">
    <name type="scientific">Sphingobacterium athyrii</name>
    <dbReference type="NCBI Taxonomy" id="2152717"/>
    <lineage>
        <taxon>Bacteria</taxon>
        <taxon>Pseudomonadati</taxon>
        <taxon>Bacteroidota</taxon>
        <taxon>Sphingobacteriia</taxon>
        <taxon>Sphingobacteriales</taxon>
        <taxon>Sphingobacteriaceae</taxon>
        <taxon>Sphingobacterium</taxon>
    </lineage>
</organism>